<protein>
    <submittedName>
        <fullName evidence="6">Fumarylacetoacetate hydrolase</fullName>
    </submittedName>
</protein>
<comment type="cofactor">
    <cofactor evidence="1">
        <name>Mg(2+)</name>
        <dbReference type="ChEBI" id="CHEBI:18420"/>
    </cofactor>
</comment>
<dbReference type="Pfam" id="PF01557">
    <property type="entry name" value="FAA_hydrolase"/>
    <property type="match status" value="1"/>
</dbReference>
<evidence type="ECO:0000256" key="3">
    <source>
        <dbReference type="ARBA" id="ARBA00022723"/>
    </source>
</evidence>
<evidence type="ECO:0000313" key="6">
    <source>
        <dbReference type="EMBL" id="GEC96911.1"/>
    </source>
</evidence>
<dbReference type="FunFam" id="3.90.850.10:FF:000002">
    <property type="entry name" value="2-hydroxyhepta-2,4-diene-1,7-dioate isomerase"/>
    <property type="match status" value="1"/>
</dbReference>
<evidence type="ECO:0000256" key="4">
    <source>
        <dbReference type="ARBA" id="ARBA00022801"/>
    </source>
</evidence>
<dbReference type="Proteomes" id="UP000318422">
    <property type="component" value="Unassembled WGS sequence"/>
</dbReference>
<dbReference type="InterPro" id="IPR036663">
    <property type="entry name" value="Fumarylacetoacetase_C_sf"/>
</dbReference>
<name>A0A4Y4CVI5_ZOORA</name>
<dbReference type="GO" id="GO:0046872">
    <property type="term" value="F:metal ion binding"/>
    <property type="evidence" value="ECO:0007669"/>
    <property type="project" value="UniProtKB-KW"/>
</dbReference>
<dbReference type="GO" id="GO:0016787">
    <property type="term" value="F:hydrolase activity"/>
    <property type="evidence" value="ECO:0007669"/>
    <property type="project" value="UniProtKB-KW"/>
</dbReference>
<dbReference type="GO" id="GO:0016853">
    <property type="term" value="F:isomerase activity"/>
    <property type="evidence" value="ECO:0007669"/>
    <property type="project" value="UniProtKB-ARBA"/>
</dbReference>
<dbReference type="SUPFAM" id="SSF56529">
    <property type="entry name" value="FAH"/>
    <property type="match status" value="1"/>
</dbReference>
<keyword evidence="3" id="KW-0479">Metal-binding</keyword>
<feature type="domain" description="Fumarylacetoacetase-like C-terminal" evidence="5">
    <location>
        <begin position="73"/>
        <end position="279"/>
    </location>
</feature>
<dbReference type="InterPro" id="IPR011234">
    <property type="entry name" value="Fumarylacetoacetase-like_C"/>
</dbReference>
<dbReference type="AlphaFoldDB" id="A0A4Y4CVI5"/>
<dbReference type="OrthoDB" id="9805307at2"/>
<proteinExistence type="inferred from homology"/>
<evidence type="ECO:0000256" key="1">
    <source>
        <dbReference type="ARBA" id="ARBA00001946"/>
    </source>
</evidence>
<comment type="similarity">
    <text evidence="2">Belongs to the FAH family.</text>
</comment>
<keyword evidence="7" id="KW-1185">Reference proteome</keyword>
<evidence type="ECO:0000259" key="5">
    <source>
        <dbReference type="Pfam" id="PF01557"/>
    </source>
</evidence>
<dbReference type="PANTHER" id="PTHR42796:SF4">
    <property type="entry name" value="FUMARYLACETOACETATE HYDROLASE DOMAIN-CONTAINING PROTEIN 2A"/>
    <property type="match status" value="1"/>
</dbReference>
<organism evidence="6 7">
    <name type="scientific">Zoogloea ramigera</name>
    <dbReference type="NCBI Taxonomy" id="350"/>
    <lineage>
        <taxon>Bacteria</taxon>
        <taxon>Pseudomonadati</taxon>
        <taxon>Pseudomonadota</taxon>
        <taxon>Betaproteobacteria</taxon>
        <taxon>Rhodocyclales</taxon>
        <taxon>Zoogloeaceae</taxon>
        <taxon>Zoogloea</taxon>
    </lineage>
</organism>
<gene>
    <name evidence="6" type="ORF">ZRA01_29840</name>
</gene>
<dbReference type="EMBL" id="BJNV01000057">
    <property type="protein sequence ID" value="GEC96911.1"/>
    <property type="molecule type" value="Genomic_DNA"/>
</dbReference>
<evidence type="ECO:0000313" key="7">
    <source>
        <dbReference type="Proteomes" id="UP000318422"/>
    </source>
</evidence>
<dbReference type="Gene3D" id="3.90.850.10">
    <property type="entry name" value="Fumarylacetoacetase-like, C-terminal domain"/>
    <property type="match status" value="1"/>
</dbReference>
<dbReference type="GO" id="GO:0019752">
    <property type="term" value="P:carboxylic acid metabolic process"/>
    <property type="evidence" value="ECO:0007669"/>
    <property type="project" value="UniProtKB-ARBA"/>
</dbReference>
<comment type="caution">
    <text evidence="6">The sequence shown here is derived from an EMBL/GenBank/DDBJ whole genome shotgun (WGS) entry which is preliminary data.</text>
</comment>
<reference evidence="6 7" key="1">
    <citation type="submission" date="2019-06" db="EMBL/GenBank/DDBJ databases">
        <title>Whole genome shotgun sequence of Zoogloea ramigera NBRC 15342.</title>
        <authorList>
            <person name="Hosoyama A."/>
            <person name="Uohara A."/>
            <person name="Ohji S."/>
            <person name="Ichikawa N."/>
        </authorList>
    </citation>
    <scope>NUCLEOTIDE SEQUENCE [LARGE SCALE GENOMIC DNA]</scope>
    <source>
        <strain evidence="6 7">NBRC 15342</strain>
    </source>
</reference>
<keyword evidence="4 6" id="KW-0378">Hydrolase</keyword>
<accession>A0A4Y4CVI5</accession>
<dbReference type="RefSeq" id="WP_141353690.1">
    <property type="nucleotide sequence ID" value="NZ_BJNV01000057.1"/>
</dbReference>
<sequence>MKLLRYGPKGFEKPGLLDADGNIRDLSGLLDDITPRTLAPAALEVLKAIDPARLPKVEGSPRLGVPWNGTPKYIAIGLNYHDHAVESGMPVPAEPVMFPKWTSCLAGPDDDIVPPEGFTRLDWEVELGIVIGSQARKVSADAALSHVAGFCVANDVSERSWQLEKSGGQWGKGKGFDSFGPVGPWLVTPDEVPDPQNLDLWLDVNGERMQTGNSRLMIFSCAEVVARCSQVMTLEPGDLIITGTPPGVGMGFKPPRFLKAGDVVELGISGLGRQRQRVVAG</sequence>
<dbReference type="InterPro" id="IPR051121">
    <property type="entry name" value="FAH"/>
</dbReference>
<evidence type="ECO:0000256" key="2">
    <source>
        <dbReference type="ARBA" id="ARBA00010211"/>
    </source>
</evidence>
<dbReference type="PANTHER" id="PTHR42796">
    <property type="entry name" value="FUMARYLACETOACETATE HYDROLASE DOMAIN-CONTAINING PROTEIN 2A-RELATED"/>
    <property type="match status" value="1"/>
</dbReference>